<dbReference type="Proteomes" id="UP000039865">
    <property type="component" value="Unassembled WGS sequence"/>
</dbReference>
<name>A0A078A855_STYLE</name>
<protein>
    <submittedName>
        <fullName evidence="2">Uncharacterized protein</fullName>
    </submittedName>
</protein>
<gene>
    <name evidence="2" type="primary">Contig914.g1012</name>
    <name evidence="2" type="ORF">STYLEM_7417</name>
</gene>
<reference evidence="2 3" key="1">
    <citation type="submission" date="2014-06" db="EMBL/GenBank/DDBJ databases">
        <authorList>
            <person name="Swart Estienne"/>
        </authorList>
    </citation>
    <scope>NUCLEOTIDE SEQUENCE [LARGE SCALE GENOMIC DNA]</scope>
    <source>
        <strain evidence="2 3">130c</strain>
    </source>
</reference>
<dbReference type="InParanoid" id="A0A078A855"/>
<accession>A0A078A855</accession>
<sequence>MMQKLSTRNQAIDKDFLGEGRRTDEVQLNSNLLPFYQQQTNTATVSTIRSQDGQLVSIGNDQYSSNYAKQNSQQPRIKRNLELQRDLSNDNKASYNINKNSVNIQIQQNTQSVYDPLRMSQPVLETGLPIQGTQAQNNAQTSERQHSRGGGNRYSKLQTLKNKALRIILKEGETAEEEIDEEDNQDLERLIKEIDMHTTTFLTHANYLNTSVSKLPGVQNFNVKLENSYQDDNTIIESMTNMQQIQQSIENLSNFIKFDIKDIKQLQIFLQNFKNNLKMRRRRVIEKKKLRLKKDYIDTAPKRQEYISDNTNFFVQRKNLSSQRTKTRRNEGSRVLQNVNSTHLNEHYSSSLINQDFFKVDQNKSSQQQKQMQTSHTAGQQTQQQMNFKPPDSLTSIQNQYIYKDERLRFKLKEGTEKLASVMDQFINDTSHNSNKRAYTPSSFDSKRSSTFRKYLQSKVINSKMYQPYVKNQSNYQPYSSIKTGGVYNPAPDQSTFIGKLKSKYSLINPNGQVQSSNRSGQIQYKIYEDVEKSAKYYLNTDMYLNDHTINNSFYSNNNKDGNSINPVNVNNQQQNQLDTSITDEIDPKYSQLKIVQGSKSLKKVVTPNKLSIINSQNTYYGHQSSSKKHPTHSSQSLINTKLSKSNGNQANIQTRSSIEFRQSGLNIILDSNRSPMSNGMSNKINLLRSPTQEIMKDTINSGNQSRIKPKDQTLWSVVKSSQDSIMFMVEPDQDAQQQCNQKKRKNVFKTSNQNKN</sequence>
<feature type="region of interest" description="Disordered" evidence="1">
    <location>
        <begin position="361"/>
        <end position="394"/>
    </location>
</feature>
<feature type="compositionally biased region" description="Polar residues" evidence="1">
    <location>
        <begin position="133"/>
        <end position="142"/>
    </location>
</feature>
<organism evidence="2 3">
    <name type="scientific">Stylonychia lemnae</name>
    <name type="common">Ciliate</name>
    <dbReference type="NCBI Taxonomy" id="5949"/>
    <lineage>
        <taxon>Eukaryota</taxon>
        <taxon>Sar</taxon>
        <taxon>Alveolata</taxon>
        <taxon>Ciliophora</taxon>
        <taxon>Intramacronucleata</taxon>
        <taxon>Spirotrichea</taxon>
        <taxon>Stichotrichia</taxon>
        <taxon>Sporadotrichida</taxon>
        <taxon>Oxytrichidae</taxon>
        <taxon>Stylonychinae</taxon>
        <taxon>Stylonychia</taxon>
    </lineage>
</organism>
<keyword evidence="3" id="KW-1185">Reference proteome</keyword>
<evidence type="ECO:0000313" key="3">
    <source>
        <dbReference type="Proteomes" id="UP000039865"/>
    </source>
</evidence>
<feature type="region of interest" description="Disordered" evidence="1">
    <location>
        <begin position="133"/>
        <end position="155"/>
    </location>
</feature>
<feature type="region of interest" description="Disordered" evidence="1">
    <location>
        <begin position="733"/>
        <end position="757"/>
    </location>
</feature>
<evidence type="ECO:0000313" key="2">
    <source>
        <dbReference type="EMBL" id="CDW78440.1"/>
    </source>
</evidence>
<feature type="compositionally biased region" description="Low complexity" evidence="1">
    <location>
        <begin position="363"/>
        <end position="373"/>
    </location>
</feature>
<proteinExistence type="predicted"/>
<dbReference type="EMBL" id="CCKQ01007095">
    <property type="protein sequence ID" value="CDW78440.1"/>
    <property type="molecule type" value="Genomic_DNA"/>
</dbReference>
<feature type="region of interest" description="Disordered" evidence="1">
    <location>
        <begin position="621"/>
        <end position="642"/>
    </location>
</feature>
<evidence type="ECO:0000256" key="1">
    <source>
        <dbReference type="SAM" id="MobiDB-lite"/>
    </source>
</evidence>
<dbReference type="AlphaFoldDB" id="A0A078A855"/>
<feature type="compositionally biased region" description="Polar residues" evidence="1">
    <location>
        <begin position="633"/>
        <end position="642"/>
    </location>
</feature>
<feature type="compositionally biased region" description="Polar residues" evidence="1">
    <location>
        <begin position="374"/>
        <end position="394"/>
    </location>
</feature>